<dbReference type="GO" id="GO:0003700">
    <property type="term" value="F:DNA-binding transcription factor activity"/>
    <property type="evidence" value="ECO:0007669"/>
    <property type="project" value="TreeGrafter"/>
</dbReference>
<keyword evidence="1" id="KW-0805">Transcription regulation</keyword>
<dbReference type="GO" id="GO:0003677">
    <property type="term" value="F:DNA binding"/>
    <property type="evidence" value="ECO:0007669"/>
    <property type="project" value="UniProtKB-KW"/>
</dbReference>
<keyword evidence="2" id="KW-0238">DNA-binding</keyword>
<dbReference type="SMART" id="SM00346">
    <property type="entry name" value="HTH_ICLR"/>
    <property type="match status" value="1"/>
</dbReference>
<feature type="domain" description="IclR-ED" evidence="5">
    <location>
        <begin position="70"/>
        <end position="249"/>
    </location>
</feature>
<dbReference type="SUPFAM" id="SSF55781">
    <property type="entry name" value="GAF domain-like"/>
    <property type="match status" value="1"/>
</dbReference>
<name>A0A7G6YB19_9MICO</name>
<keyword evidence="3" id="KW-0804">Transcription</keyword>
<dbReference type="InterPro" id="IPR036388">
    <property type="entry name" value="WH-like_DNA-bd_sf"/>
</dbReference>
<dbReference type="KEGG" id="lse:F1C12_11475"/>
<dbReference type="PANTHER" id="PTHR30136:SF24">
    <property type="entry name" value="HTH-TYPE TRANSCRIPTIONAL REPRESSOR ALLR"/>
    <property type="match status" value="1"/>
</dbReference>
<dbReference type="Gene3D" id="3.30.450.40">
    <property type="match status" value="1"/>
</dbReference>
<dbReference type="Pfam" id="PF09339">
    <property type="entry name" value="HTH_IclR"/>
    <property type="match status" value="1"/>
</dbReference>
<dbReference type="GO" id="GO:0045892">
    <property type="term" value="P:negative regulation of DNA-templated transcription"/>
    <property type="evidence" value="ECO:0007669"/>
    <property type="project" value="TreeGrafter"/>
</dbReference>
<evidence type="ECO:0000259" key="5">
    <source>
        <dbReference type="PROSITE" id="PS51078"/>
    </source>
</evidence>
<dbReference type="EMBL" id="CP043641">
    <property type="protein sequence ID" value="QNE35684.1"/>
    <property type="molecule type" value="Genomic_DNA"/>
</dbReference>
<protein>
    <submittedName>
        <fullName evidence="6">IclR family transcriptional regulator</fullName>
    </submittedName>
</protein>
<dbReference type="Gene3D" id="1.10.10.10">
    <property type="entry name" value="Winged helix-like DNA-binding domain superfamily/Winged helix DNA-binding domain"/>
    <property type="match status" value="1"/>
</dbReference>
<accession>A0A7G6YB19</accession>
<dbReference type="InterPro" id="IPR014757">
    <property type="entry name" value="Tscrpt_reg_IclR_C"/>
</dbReference>
<sequence>MAGGAQDDRSVAERVFAIADAFERGDELTLSEIARRAGLPVSTTHRLLAEWASWGGLVRGDDGRYRVGIKLWRLGVRQPTARKLREAARPYLDDLLEATGEHVHLAVRDGLGAVYLERLSGPGAVRIISDVGSRLPLHATGVGLVLLAYAPEGTLAEVLAENPRKFQANTLTGENELRARLAGIRATGISRSVEELTQGAFSVAAPVRDATGEVVAAVSIIAHAERAAEPQFPLGVRMAARGISGVLGLDYE</sequence>
<organism evidence="6 7">
    <name type="scientific">Leifsonia shinshuensis</name>
    <dbReference type="NCBI Taxonomy" id="150026"/>
    <lineage>
        <taxon>Bacteria</taxon>
        <taxon>Bacillati</taxon>
        <taxon>Actinomycetota</taxon>
        <taxon>Actinomycetes</taxon>
        <taxon>Micrococcales</taxon>
        <taxon>Microbacteriaceae</taxon>
        <taxon>Leifsonia</taxon>
    </lineage>
</organism>
<reference evidence="7" key="1">
    <citation type="submission" date="2019-09" db="EMBL/GenBank/DDBJ databases">
        <title>Antimicrobial potential of Antarctic Bacteria.</title>
        <authorList>
            <person name="Benaud N."/>
            <person name="Edwards R.J."/>
            <person name="Ferrari B.C."/>
        </authorList>
    </citation>
    <scope>NUCLEOTIDE SEQUENCE [LARGE SCALE GENOMIC DNA]</scope>
    <source>
        <strain evidence="7">INR9</strain>
    </source>
</reference>
<dbReference type="InterPro" id="IPR029016">
    <property type="entry name" value="GAF-like_dom_sf"/>
</dbReference>
<dbReference type="InterPro" id="IPR050707">
    <property type="entry name" value="HTH_MetabolicPath_Reg"/>
</dbReference>
<evidence type="ECO:0000259" key="4">
    <source>
        <dbReference type="PROSITE" id="PS51077"/>
    </source>
</evidence>
<dbReference type="SUPFAM" id="SSF46785">
    <property type="entry name" value="Winged helix' DNA-binding domain"/>
    <property type="match status" value="1"/>
</dbReference>
<dbReference type="PROSITE" id="PS51077">
    <property type="entry name" value="HTH_ICLR"/>
    <property type="match status" value="1"/>
</dbReference>
<dbReference type="Proteomes" id="UP000515511">
    <property type="component" value="Chromosome"/>
</dbReference>
<dbReference type="InterPro" id="IPR036390">
    <property type="entry name" value="WH_DNA-bd_sf"/>
</dbReference>
<dbReference type="Pfam" id="PF01614">
    <property type="entry name" value="IclR_C"/>
    <property type="match status" value="1"/>
</dbReference>
<proteinExistence type="predicted"/>
<evidence type="ECO:0000256" key="1">
    <source>
        <dbReference type="ARBA" id="ARBA00023015"/>
    </source>
</evidence>
<evidence type="ECO:0000313" key="6">
    <source>
        <dbReference type="EMBL" id="QNE35684.1"/>
    </source>
</evidence>
<evidence type="ECO:0000313" key="7">
    <source>
        <dbReference type="Proteomes" id="UP000515511"/>
    </source>
</evidence>
<evidence type="ECO:0000256" key="2">
    <source>
        <dbReference type="ARBA" id="ARBA00023125"/>
    </source>
</evidence>
<evidence type="ECO:0000256" key="3">
    <source>
        <dbReference type="ARBA" id="ARBA00023163"/>
    </source>
</evidence>
<gene>
    <name evidence="6" type="ORF">F1C12_11475</name>
</gene>
<dbReference type="RefSeq" id="WP_185275149.1">
    <property type="nucleotide sequence ID" value="NZ_CP043641.1"/>
</dbReference>
<dbReference type="AlphaFoldDB" id="A0A7G6YB19"/>
<dbReference type="PANTHER" id="PTHR30136">
    <property type="entry name" value="HELIX-TURN-HELIX TRANSCRIPTIONAL REGULATOR, ICLR FAMILY"/>
    <property type="match status" value="1"/>
</dbReference>
<dbReference type="InterPro" id="IPR005471">
    <property type="entry name" value="Tscrpt_reg_IclR_N"/>
</dbReference>
<dbReference type="PROSITE" id="PS51078">
    <property type="entry name" value="ICLR_ED"/>
    <property type="match status" value="1"/>
</dbReference>
<feature type="domain" description="HTH iclR-type" evidence="4">
    <location>
        <begin position="9"/>
        <end position="69"/>
    </location>
</feature>